<protein>
    <submittedName>
        <fullName evidence="1">Uncharacterized protein</fullName>
    </submittedName>
</protein>
<keyword evidence="2" id="KW-1185">Reference proteome</keyword>
<evidence type="ECO:0000313" key="2">
    <source>
        <dbReference type="Proteomes" id="UP000092741"/>
    </source>
</evidence>
<dbReference type="AlphaFoldDB" id="A0AAN1CYA1"/>
<organism evidence="1 2">
    <name type="scientific">Vibrio natriegens NBRC 15636 = ATCC 14048 = DSM 759</name>
    <dbReference type="NCBI Taxonomy" id="1219067"/>
    <lineage>
        <taxon>Bacteria</taxon>
        <taxon>Pseudomonadati</taxon>
        <taxon>Pseudomonadota</taxon>
        <taxon>Gammaproteobacteria</taxon>
        <taxon>Vibrionales</taxon>
        <taxon>Vibrionaceae</taxon>
        <taxon>Vibrio</taxon>
    </lineage>
</organism>
<dbReference type="Proteomes" id="UP000092741">
    <property type="component" value="Chromosome 2"/>
</dbReference>
<name>A0AAN1CYA1_VIBNA</name>
<evidence type="ECO:0000313" key="1">
    <source>
        <dbReference type="EMBL" id="ANQ15021.1"/>
    </source>
</evidence>
<dbReference type="EMBL" id="CP016346">
    <property type="protein sequence ID" value="ANQ15021.1"/>
    <property type="molecule type" value="Genomic_DNA"/>
</dbReference>
<gene>
    <name evidence="1" type="ORF">BA890_20040</name>
</gene>
<reference evidence="1 2" key="1">
    <citation type="submission" date="2016-07" db="EMBL/GenBank/DDBJ databases">
        <title>Developing Vibrio natriegens as a novel, fast-growing host for biotechnology.</title>
        <authorList>
            <person name="Weinstock M.T."/>
            <person name="Hesek E.D."/>
            <person name="Wilson C.M."/>
            <person name="Gibson D.G."/>
        </authorList>
    </citation>
    <scope>NUCLEOTIDE SEQUENCE [LARGE SCALE GENOMIC DNA]</scope>
    <source>
        <strain evidence="1 2">ATCC 14048</strain>
    </source>
</reference>
<proteinExistence type="predicted"/>
<dbReference type="KEGG" id="vna:PN96_16190"/>
<accession>A0AAN1CYA1</accession>
<sequence length="63" mass="7098">MVNMISAYAIVFIHIKKASLKTGWQHKILILLTCRRGSNLRSEGLLGKLEVSTRYLDLKGDVP</sequence>